<sequence length="299" mass="32251">MAVVALWLGIGASSAAKAQDIEPRAYSNAPVGVNFLITGYAYTEGAVPFDASLPVENAQLRTSSLVLAYARVLDLWGKSGKFDAIVPYTSLSGTAELAGQPVDREANGLADARFRLSVNLYGAPALTLQEFRNYEQDLIVGASLQVSVPWGQYDSSRVVNIGTNRWSFKPEVGISQAAGPWTVEFQAAGTFFTDNKDFFGGSTRSQDPIYSLQGHVIYGSRSGIWGSLDATYFTGGRTTVNDVTKDDLQQNWRVGGTLAFPVDVRNSVKLYASSGVSARTGNNYDLIGIAWQYRWGAGL</sequence>
<accession>A0A935PY23</accession>
<feature type="chain" id="PRO_5037028836" evidence="1">
    <location>
        <begin position="19"/>
        <end position="299"/>
    </location>
</feature>
<dbReference type="InterPro" id="IPR025737">
    <property type="entry name" value="FApF"/>
</dbReference>
<reference evidence="2 3" key="1">
    <citation type="submission" date="2020-10" db="EMBL/GenBank/DDBJ databases">
        <title>Connecting structure to function with the recovery of over 1000 high-quality activated sludge metagenome-assembled genomes encoding full-length rRNA genes using long-read sequencing.</title>
        <authorList>
            <person name="Singleton C.M."/>
            <person name="Petriglieri F."/>
            <person name="Kristensen J.M."/>
            <person name="Kirkegaard R.H."/>
            <person name="Michaelsen T.Y."/>
            <person name="Andersen M.H."/>
            <person name="Karst S.M."/>
            <person name="Dueholm M.S."/>
            <person name="Nielsen P.H."/>
            <person name="Albertsen M."/>
        </authorList>
    </citation>
    <scope>NUCLEOTIDE SEQUENCE [LARGE SCALE GENOMIC DNA]</scope>
    <source>
        <strain evidence="2">EsbW_18-Q3-R4-48_BATAC.285</strain>
    </source>
</reference>
<name>A0A935PY23_9PROT</name>
<gene>
    <name evidence="2" type="ORF">IPJ27_12390</name>
</gene>
<proteinExistence type="predicted"/>
<dbReference type="Pfam" id="PF13557">
    <property type="entry name" value="Phenol_MetA_deg"/>
    <property type="match status" value="1"/>
</dbReference>
<protein>
    <submittedName>
        <fullName evidence="2">Transporter</fullName>
    </submittedName>
</protein>
<keyword evidence="1" id="KW-0732">Signal</keyword>
<evidence type="ECO:0000256" key="1">
    <source>
        <dbReference type="SAM" id="SignalP"/>
    </source>
</evidence>
<dbReference type="AlphaFoldDB" id="A0A935PY23"/>
<dbReference type="EMBL" id="JADJMH010000012">
    <property type="protein sequence ID" value="MBK7675475.1"/>
    <property type="molecule type" value="Genomic_DNA"/>
</dbReference>
<organism evidence="2 3">
    <name type="scientific">Candidatus Accumulibacter proximus</name>
    <dbReference type="NCBI Taxonomy" id="2954385"/>
    <lineage>
        <taxon>Bacteria</taxon>
        <taxon>Pseudomonadati</taxon>
        <taxon>Pseudomonadota</taxon>
        <taxon>Betaproteobacteria</taxon>
        <taxon>Candidatus Accumulibacter</taxon>
    </lineage>
</organism>
<evidence type="ECO:0000313" key="3">
    <source>
        <dbReference type="Proteomes" id="UP000697998"/>
    </source>
</evidence>
<feature type="signal peptide" evidence="1">
    <location>
        <begin position="1"/>
        <end position="18"/>
    </location>
</feature>
<comment type="caution">
    <text evidence="2">The sequence shown here is derived from an EMBL/GenBank/DDBJ whole genome shotgun (WGS) entry which is preliminary data.</text>
</comment>
<evidence type="ECO:0000313" key="2">
    <source>
        <dbReference type="EMBL" id="MBK7675475.1"/>
    </source>
</evidence>
<dbReference type="Proteomes" id="UP000697998">
    <property type="component" value="Unassembled WGS sequence"/>
</dbReference>